<proteinExistence type="predicted"/>
<name>A0ACC1KH69_9FUNG</name>
<reference evidence="1" key="1">
    <citation type="submission" date="2022-07" db="EMBL/GenBank/DDBJ databases">
        <title>Phylogenomic reconstructions and comparative analyses of Kickxellomycotina fungi.</title>
        <authorList>
            <person name="Reynolds N.K."/>
            <person name="Stajich J.E."/>
            <person name="Barry K."/>
            <person name="Grigoriev I.V."/>
            <person name="Crous P."/>
            <person name="Smith M.E."/>
        </authorList>
    </citation>
    <scope>NUCLEOTIDE SEQUENCE</scope>
    <source>
        <strain evidence="1">BCRC 34191</strain>
    </source>
</reference>
<accession>A0ACC1KH69</accession>
<comment type="caution">
    <text evidence="1">The sequence shown here is derived from an EMBL/GenBank/DDBJ whole genome shotgun (WGS) entry which is preliminary data.</text>
</comment>
<dbReference type="Proteomes" id="UP001140066">
    <property type="component" value="Unassembled WGS sequence"/>
</dbReference>
<organism evidence="1 2">
    <name type="scientific">Coemansia linderi</name>
    <dbReference type="NCBI Taxonomy" id="2663919"/>
    <lineage>
        <taxon>Eukaryota</taxon>
        <taxon>Fungi</taxon>
        <taxon>Fungi incertae sedis</taxon>
        <taxon>Zoopagomycota</taxon>
        <taxon>Kickxellomycotina</taxon>
        <taxon>Kickxellomycetes</taxon>
        <taxon>Kickxellales</taxon>
        <taxon>Kickxellaceae</taxon>
        <taxon>Coemansia</taxon>
    </lineage>
</organism>
<gene>
    <name evidence="1" type="ORF">GGI18_002152</name>
</gene>
<evidence type="ECO:0000313" key="2">
    <source>
        <dbReference type="Proteomes" id="UP001140066"/>
    </source>
</evidence>
<keyword evidence="2" id="KW-1185">Reference proteome</keyword>
<dbReference type="EMBL" id="JANBUK010000467">
    <property type="protein sequence ID" value="KAJ2789862.1"/>
    <property type="molecule type" value="Genomic_DNA"/>
</dbReference>
<evidence type="ECO:0000313" key="1">
    <source>
        <dbReference type="EMBL" id="KAJ2789862.1"/>
    </source>
</evidence>
<sequence>MSGDQLLTPPPTEEEVAVAAGASPAWQQSQALVQATEDAMALLTQGRVDTFAHTDSDEDEAEADGMTHEFTGPEFAENVTLSGVDFDQWMSNHAELEEEAEYYPGFEGEQEEPPAADVQNKWLEDRMAWNLLDTARPEQAAASGFGTEDDPITIGSSDAEEDYVEDGYGEDGYDEGEHYEEEYEDGDCEMDEYQHQPLSGPQYLQLASPDTPGIDQMASVASTILALSRGHDSSVSESVTVTEPVSPPLSAYQRPPLPPTHASKPSLLEMHMAISQSIDRSLSIVDEIATSCDAVWANESYTGPTTPADSVSGQSDEEGFVRTAESEALDSIEPADQAVDRLHELQIESASKQTTLNTQIFKLSAELNQTASEKSKLESSVTRLERENGECCQTIDDLQQQMEALRSSSSEEIEGLKERVRCVASKISAVTGELAETSCKLDETKQVLSMVSSERTDLLGKCRGLETTVESLLLRLDGELKQHDLTRQALHVATDGNANERRRAELEAANRGLEQRCKDLVDEVGQSKSRARLLLNSNRALEARLGDMLRKLDESTATEDIIAEHRRRWDLQLVESRKEAADLRKRLACIESDLANERHEHELLKVRLREDEPRGDQSVKKRRHEDAEDDFVLVTPVRGLRSNSYNSVTPSRPPIGDGGSKSMARNDMSGVEGSFREQTLADAGEQARDLWRRNNLGTPSRIATPQSIRRLANGPVTPRIGLTSQTQQPSSAMRRMPATKHNYR</sequence>
<protein>
    <submittedName>
        <fullName evidence="1">Uncharacterized protein</fullName>
    </submittedName>
</protein>